<reference evidence="1" key="1">
    <citation type="submission" date="2022-10" db="EMBL/GenBank/DDBJ databases">
        <title>Tapping the CABI collections for fungal endophytes: first genome assemblies for Collariella, Neodidymelliopsis, Ascochyta clinopodiicola, Didymella pomorum, Didymosphaeria variabile, Neocosmospora piperis and Neocucurbitaria cava.</title>
        <authorList>
            <person name="Hill R."/>
        </authorList>
    </citation>
    <scope>NUCLEOTIDE SEQUENCE</scope>
    <source>
        <strain evidence="1">IMI 366586</strain>
    </source>
</reference>
<comment type="caution">
    <text evidence="1">The sequence shown here is derived from an EMBL/GenBank/DDBJ whole genome shotgun (WGS) entry which is preliminary data.</text>
</comment>
<gene>
    <name evidence="1" type="ORF">N0V84_011506</name>
</gene>
<name>A0A9W8TC01_9HYPO</name>
<dbReference type="EMBL" id="JAPEUR010000435">
    <property type="protein sequence ID" value="KAJ4309437.1"/>
    <property type="molecule type" value="Genomic_DNA"/>
</dbReference>
<dbReference type="OrthoDB" id="2942798at2759"/>
<evidence type="ECO:0000313" key="2">
    <source>
        <dbReference type="Proteomes" id="UP001140502"/>
    </source>
</evidence>
<organism evidence="1 2">
    <name type="scientific">Fusarium piperis</name>
    <dbReference type="NCBI Taxonomy" id="1435070"/>
    <lineage>
        <taxon>Eukaryota</taxon>
        <taxon>Fungi</taxon>
        <taxon>Dikarya</taxon>
        <taxon>Ascomycota</taxon>
        <taxon>Pezizomycotina</taxon>
        <taxon>Sordariomycetes</taxon>
        <taxon>Hypocreomycetidae</taxon>
        <taxon>Hypocreales</taxon>
        <taxon>Nectriaceae</taxon>
        <taxon>Fusarium</taxon>
        <taxon>Fusarium solani species complex</taxon>
    </lineage>
</organism>
<accession>A0A9W8TC01</accession>
<evidence type="ECO:0000313" key="1">
    <source>
        <dbReference type="EMBL" id="KAJ4309437.1"/>
    </source>
</evidence>
<protein>
    <submittedName>
        <fullName evidence="1">Uncharacterized protein</fullName>
    </submittedName>
</protein>
<dbReference type="AlphaFoldDB" id="A0A9W8TC01"/>
<sequence length="82" mass="9414">MAEGYDQGDPRLISVRFRFKANTLSAIGRYTDAEHPNVLRLTIVRSAFDRTIIRILLALPCTLLPPAESGLWRAWCLWVDVW</sequence>
<keyword evidence="2" id="KW-1185">Reference proteome</keyword>
<proteinExistence type="predicted"/>
<dbReference type="Proteomes" id="UP001140502">
    <property type="component" value="Unassembled WGS sequence"/>
</dbReference>